<accession>M1WTT9</accession>
<reference evidence="2 3" key="1">
    <citation type="submission" date="2012-05" db="EMBL/GenBank/DDBJ databases">
        <authorList>
            <person name="Hilton J."/>
        </authorList>
    </citation>
    <scope>NUCLEOTIDE SEQUENCE [LARGE SCALE GENOMIC DNA]</scope>
    <source>
        <strain evidence="2 3">HH01</strain>
    </source>
</reference>
<dbReference type="AlphaFoldDB" id="M1WTT9"/>
<keyword evidence="3" id="KW-1185">Reference proteome</keyword>
<evidence type="ECO:0000313" key="3">
    <source>
        <dbReference type="Proteomes" id="UP000053051"/>
    </source>
</evidence>
<protein>
    <submittedName>
        <fullName evidence="2">Uncharacterized protein</fullName>
    </submittedName>
</protein>
<keyword evidence="1" id="KW-0472">Membrane</keyword>
<gene>
    <name evidence="2" type="ORF">RINTHH_22290</name>
</gene>
<evidence type="ECO:0000313" key="2">
    <source>
        <dbReference type="EMBL" id="CCH68384.1"/>
    </source>
</evidence>
<proteinExistence type="predicted"/>
<keyword evidence="1" id="KW-0812">Transmembrane</keyword>
<evidence type="ECO:0000256" key="1">
    <source>
        <dbReference type="SAM" id="Phobius"/>
    </source>
</evidence>
<dbReference type="Proteomes" id="UP000053051">
    <property type="component" value="Unassembled WGS sequence"/>
</dbReference>
<keyword evidence="1" id="KW-1133">Transmembrane helix</keyword>
<organism evidence="2 3">
    <name type="scientific">Richelia intracellularis HH01</name>
    <dbReference type="NCBI Taxonomy" id="1165094"/>
    <lineage>
        <taxon>Bacteria</taxon>
        <taxon>Bacillati</taxon>
        <taxon>Cyanobacteriota</taxon>
        <taxon>Cyanophyceae</taxon>
        <taxon>Nostocales</taxon>
        <taxon>Nostocaceae</taxon>
        <taxon>Richelia</taxon>
    </lineage>
</organism>
<sequence length="48" mass="5454">MTIFETQKIPNLFQGEVLSGRLAAIYFILTKSLFIGFQWICPKLSVSC</sequence>
<comment type="caution">
    <text evidence="2">The sequence shown here is derived from an EMBL/GenBank/DDBJ whole genome shotgun (WGS) entry which is preliminary data.</text>
</comment>
<name>M1WTT9_9NOST</name>
<feature type="transmembrane region" description="Helical" evidence="1">
    <location>
        <begin position="21"/>
        <end position="40"/>
    </location>
</feature>
<reference evidence="3" key="2">
    <citation type="submission" date="2016-01" db="EMBL/GenBank/DDBJ databases">
        <title>Diatom-associated endosymboitic cyanobacterium lacks core nitrogen metabolism enzymes.</title>
        <authorList>
            <person name="Hilton J.A."/>
            <person name="Foster R.A."/>
            <person name="Tripp H.J."/>
            <person name="Carter B.J."/>
            <person name="Zehr J.P."/>
            <person name="Villareal T.A."/>
        </authorList>
    </citation>
    <scope>NUCLEOTIDE SEQUENCE [LARGE SCALE GENOMIC DNA]</scope>
    <source>
        <strain evidence="3">HH01</strain>
    </source>
</reference>
<dbReference type="EMBL" id="CAIY01000088">
    <property type="protein sequence ID" value="CCH68384.1"/>
    <property type="molecule type" value="Genomic_DNA"/>
</dbReference>